<gene>
    <name evidence="4" type="ORF">ACH5RR_028657</name>
</gene>
<evidence type="ECO:0000256" key="1">
    <source>
        <dbReference type="ARBA" id="ARBA00022741"/>
    </source>
</evidence>
<evidence type="ECO:0000313" key="5">
    <source>
        <dbReference type="Proteomes" id="UP001630127"/>
    </source>
</evidence>
<dbReference type="AlphaFoldDB" id="A0ABD2YPE9"/>
<reference evidence="4 5" key="1">
    <citation type="submission" date="2024-11" db="EMBL/GenBank/DDBJ databases">
        <title>A near-complete genome assembly of Cinchona calisaya.</title>
        <authorList>
            <person name="Lian D.C."/>
            <person name="Zhao X.W."/>
            <person name="Wei L."/>
        </authorList>
    </citation>
    <scope>NUCLEOTIDE SEQUENCE [LARGE SCALE GENOMIC DNA]</scope>
    <source>
        <tissue evidence="4">Nenye</tissue>
    </source>
</reference>
<dbReference type="InterPro" id="IPR036388">
    <property type="entry name" value="WH-like_DNA-bd_sf"/>
</dbReference>
<dbReference type="PANTHER" id="PTHR23155:SF1139">
    <property type="entry name" value="CC-NBS-LRR RESISTANCE PROTEIN"/>
    <property type="match status" value="1"/>
</dbReference>
<proteinExistence type="predicted"/>
<name>A0ABD2YPE9_9GENT</name>
<feature type="domain" description="Disease resistance protein winged helix" evidence="3">
    <location>
        <begin position="8"/>
        <end position="79"/>
    </location>
</feature>
<keyword evidence="5" id="KW-1185">Reference proteome</keyword>
<dbReference type="PANTHER" id="PTHR23155">
    <property type="entry name" value="DISEASE RESISTANCE PROTEIN RP"/>
    <property type="match status" value="1"/>
</dbReference>
<dbReference type="InterPro" id="IPR058922">
    <property type="entry name" value="WHD_DRP"/>
</dbReference>
<evidence type="ECO:0000313" key="4">
    <source>
        <dbReference type="EMBL" id="KAL3509256.1"/>
    </source>
</evidence>
<comment type="caution">
    <text evidence="4">The sequence shown here is derived from an EMBL/GenBank/DDBJ whole genome shotgun (WGS) entry which is preliminary data.</text>
</comment>
<keyword evidence="2" id="KW-0067">ATP-binding</keyword>
<accession>A0ABD2YPE9</accession>
<sequence>MFCKLFDFPKDTRMIKEELIEIWMAQGLISHPKGGHLPVEDMGSNYFNILQRSSLLQDLEKDIYNNISCKMHDLVHDFALEVSNNYLFDTEDGSAINNEAEVVHLNLTLRKWKMLKNMEKIPPKLRTL</sequence>
<dbReference type="Gene3D" id="1.10.10.10">
    <property type="entry name" value="Winged helix-like DNA-binding domain superfamily/Winged helix DNA-binding domain"/>
    <property type="match status" value="1"/>
</dbReference>
<protein>
    <recommendedName>
        <fullName evidence="3">Disease resistance protein winged helix domain-containing protein</fullName>
    </recommendedName>
</protein>
<dbReference type="Proteomes" id="UP001630127">
    <property type="component" value="Unassembled WGS sequence"/>
</dbReference>
<evidence type="ECO:0000259" key="3">
    <source>
        <dbReference type="Pfam" id="PF23559"/>
    </source>
</evidence>
<evidence type="ECO:0000256" key="2">
    <source>
        <dbReference type="ARBA" id="ARBA00022840"/>
    </source>
</evidence>
<dbReference type="InterPro" id="IPR044974">
    <property type="entry name" value="Disease_R_plants"/>
</dbReference>
<dbReference type="EMBL" id="JBJUIK010000012">
    <property type="protein sequence ID" value="KAL3509256.1"/>
    <property type="molecule type" value="Genomic_DNA"/>
</dbReference>
<organism evidence="4 5">
    <name type="scientific">Cinchona calisaya</name>
    <dbReference type="NCBI Taxonomy" id="153742"/>
    <lineage>
        <taxon>Eukaryota</taxon>
        <taxon>Viridiplantae</taxon>
        <taxon>Streptophyta</taxon>
        <taxon>Embryophyta</taxon>
        <taxon>Tracheophyta</taxon>
        <taxon>Spermatophyta</taxon>
        <taxon>Magnoliopsida</taxon>
        <taxon>eudicotyledons</taxon>
        <taxon>Gunneridae</taxon>
        <taxon>Pentapetalae</taxon>
        <taxon>asterids</taxon>
        <taxon>lamiids</taxon>
        <taxon>Gentianales</taxon>
        <taxon>Rubiaceae</taxon>
        <taxon>Cinchonoideae</taxon>
        <taxon>Cinchoneae</taxon>
        <taxon>Cinchona</taxon>
    </lineage>
</organism>
<keyword evidence="1" id="KW-0547">Nucleotide-binding</keyword>
<dbReference type="Pfam" id="PF23559">
    <property type="entry name" value="WHD_DRP"/>
    <property type="match status" value="1"/>
</dbReference>